<dbReference type="InterPro" id="IPR020846">
    <property type="entry name" value="MFS_dom"/>
</dbReference>
<gene>
    <name evidence="10" type="ORF">J2S70_000160</name>
</gene>
<dbReference type="Gene3D" id="1.20.1250.20">
    <property type="entry name" value="MFS general substrate transporter like domains"/>
    <property type="match status" value="2"/>
</dbReference>
<organism evidence="10 11">
    <name type="scientific">Trueperella bonasi</name>
    <dbReference type="NCBI Taxonomy" id="312286"/>
    <lineage>
        <taxon>Bacteria</taxon>
        <taxon>Bacillati</taxon>
        <taxon>Actinomycetota</taxon>
        <taxon>Actinomycetes</taxon>
        <taxon>Actinomycetales</taxon>
        <taxon>Actinomycetaceae</taxon>
        <taxon>Trueperella</taxon>
    </lineage>
</organism>
<keyword evidence="2" id="KW-0813">Transport</keyword>
<evidence type="ECO:0000256" key="4">
    <source>
        <dbReference type="ARBA" id="ARBA00022692"/>
    </source>
</evidence>
<dbReference type="InterPro" id="IPR050171">
    <property type="entry name" value="MFS_Transporters"/>
</dbReference>
<evidence type="ECO:0000313" key="11">
    <source>
        <dbReference type="Proteomes" id="UP001243212"/>
    </source>
</evidence>
<keyword evidence="6 8" id="KW-0472">Membrane</keyword>
<feature type="region of interest" description="Disordered" evidence="7">
    <location>
        <begin position="215"/>
        <end position="235"/>
    </location>
</feature>
<feature type="transmembrane region" description="Helical" evidence="8">
    <location>
        <begin position="333"/>
        <end position="355"/>
    </location>
</feature>
<keyword evidence="3" id="KW-1003">Cell membrane</keyword>
<keyword evidence="5 8" id="KW-1133">Transmembrane helix</keyword>
<feature type="compositionally biased region" description="Polar residues" evidence="7">
    <location>
        <begin position="223"/>
        <end position="233"/>
    </location>
</feature>
<feature type="transmembrane region" description="Helical" evidence="8">
    <location>
        <begin position="105"/>
        <end position="125"/>
    </location>
</feature>
<comment type="subcellular location">
    <subcellularLocation>
        <location evidence="1">Cell membrane</location>
        <topology evidence="1">Multi-pass membrane protein</topology>
    </subcellularLocation>
</comment>
<dbReference type="Pfam" id="PF07690">
    <property type="entry name" value="MFS_1"/>
    <property type="match status" value="2"/>
</dbReference>
<feature type="transmembrane region" description="Helical" evidence="8">
    <location>
        <begin position="79"/>
        <end position="99"/>
    </location>
</feature>
<comment type="caution">
    <text evidence="10">The sequence shown here is derived from an EMBL/GenBank/DDBJ whole genome shotgun (WGS) entry which is preliminary data.</text>
</comment>
<dbReference type="PROSITE" id="PS50850">
    <property type="entry name" value="MFS"/>
    <property type="match status" value="1"/>
</dbReference>
<evidence type="ECO:0000313" key="10">
    <source>
        <dbReference type="EMBL" id="MDP9805578.1"/>
    </source>
</evidence>
<sequence>MITKLLDRNPVTRLILPIYLPSLIFASGAGAVVPVLAIAALSIGFDEAGSSAAVGTFGFIAILVSPILGWIISKIGDRAALITGSFIAGGSMAGFLWTLKFPGTSAAQVVFVLSIIALSVGANTWSLARQAYVAEAVPATWRARGLATLGGMLRIGQLVGPLFATALLAVWALCSVFIFNLVLIALALGLIVAYVLPDPQNTGQKQDAYAFTPQKLRQDQRGKSSPAQVSGRSSEVEQRSKLSTFILGIGLNCLNVLRANRNVIVPLWGTFQGYDLTFVTATFAVTALFDTVMFVVSGSVMDRRGRHWALLPSLIFMPLGIAIMIVFTTSAGFVIGAAILGFGNGFGAGIVMTAGADLSPSKNRARFLGLWQSIVAIGTAAGPFVISGMTTLIDLRAGLWATVAIGIFGLAWSAVLMPVAYRRLGRDLRGNLL</sequence>
<evidence type="ECO:0000256" key="7">
    <source>
        <dbReference type="SAM" id="MobiDB-lite"/>
    </source>
</evidence>
<dbReference type="InterPro" id="IPR011701">
    <property type="entry name" value="MFS"/>
</dbReference>
<name>A0ABT9NFE7_9ACTO</name>
<feature type="transmembrane region" description="Helical" evidence="8">
    <location>
        <begin position="278"/>
        <end position="296"/>
    </location>
</feature>
<feature type="transmembrane region" description="Helical" evidence="8">
    <location>
        <begin position="51"/>
        <end position="72"/>
    </location>
</feature>
<dbReference type="SUPFAM" id="SSF103473">
    <property type="entry name" value="MFS general substrate transporter"/>
    <property type="match status" value="2"/>
</dbReference>
<dbReference type="PANTHER" id="PTHR23517:SF3">
    <property type="entry name" value="INTEGRAL MEMBRANE TRANSPORT PROTEIN"/>
    <property type="match status" value="1"/>
</dbReference>
<feature type="transmembrane region" description="Helical" evidence="8">
    <location>
        <begin position="20"/>
        <end position="45"/>
    </location>
</feature>
<feature type="transmembrane region" description="Helical" evidence="8">
    <location>
        <begin position="177"/>
        <end position="196"/>
    </location>
</feature>
<proteinExistence type="predicted"/>
<feature type="transmembrane region" description="Helical" evidence="8">
    <location>
        <begin position="398"/>
        <end position="421"/>
    </location>
</feature>
<evidence type="ECO:0000259" key="9">
    <source>
        <dbReference type="PROSITE" id="PS50850"/>
    </source>
</evidence>
<keyword evidence="4 8" id="KW-0812">Transmembrane</keyword>
<reference evidence="10 11" key="1">
    <citation type="submission" date="2023-07" db="EMBL/GenBank/DDBJ databases">
        <title>Sequencing the genomes of 1000 actinobacteria strains.</title>
        <authorList>
            <person name="Klenk H.-P."/>
        </authorList>
    </citation>
    <scope>NUCLEOTIDE SEQUENCE [LARGE SCALE GENOMIC DNA]</scope>
    <source>
        <strain evidence="10 11">DSM 17163</strain>
    </source>
</reference>
<dbReference type="InterPro" id="IPR036259">
    <property type="entry name" value="MFS_trans_sf"/>
</dbReference>
<protein>
    <submittedName>
        <fullName evidence="10">MFS family permease</fullName>
    </submittedName>
</protein>
<evidence type="ECO:0000256" key="3">
    <source>
        <dbReference type="ARBA" id="ARBA00022475"/>
    </source>
</evidence>
<dbReference type="RefSeq" id="WP_307681850.1">
    <property type="nucleotide sequence ID" value="NZ_JAUSQX010000001.1"/>
</dbReference>
<evidence type="ECO:0000256" key="8">
    <source>
        <dbReference type="SAM" id="Phobius"/>
    </source>
</evidence>
<feature type="transmembrane region" description="Helical" evidence="8">
    <location>
        <begin position="308"/>
        <end position="327"/>
    </location>
</feature>
<dbReference type="EMBL" id="JAUSQX010000001">
    <property type="protein sequence ID" value="MDP9805578.1"/>
    <property type="molecule type" value="Genomic_DNA"/>
</dbReference>
<dbReference type="Proteomes" id="UP001243212">
    <property type="component" value="Unassembled WGS sequence"/>
</dbReference>
<evidence type="ECO:0000256" key="6">
    <source>
        <dbReference type="ARBA" id="ARBA00023136"/>
    </source>
</evidence>
<feature type="domain" description="Major facilitator superfamily (MFS) profile" evidence="9">
    <location>
        <begin position="14"/>
        <end position="421"/>
    </location>
</feature>
<evidence type="ECO:0000256" key="1">
    <source>
        <dbReference type="ARBA" id="ARBA00004651"/>
    </source>
</evidence>
<accession>A0ABT9NFE7</accession>
<feature type="transmembrane region" description="Helical" evidence="8">
    <location>
        <begin position="367"/>
        <end position="386"/>
    </location>
</feature>
<keyword evidence="11" id="KW-1185">Reference proteome</keyword>
<evidence type="ECO:0000256" key="5">
    <source>
        <dbReference type="ARBA" id="ARBA00022989"/>
    </source>
</evidence>
<dbReference type="PANTHER" id="PTHR23517">
    <property type="entry name" value="RESISTANCE PROTEIN MDTM, PUTATIVE-RELATED-RELATED"/>
    <property type="match status" value="1"/>
</dbReference>
<evidence type="ECO:0000256" key="2">
    <source>
        <dbReference type="ARBA" id="ARBA00022448"/>
    </source>
</evidence>